<dbReference type="Gene3D" id="3.40.50.880">
    <property type="match status" value="1"/>
</dbReference>
<keyword evidence="3" id="KW-1185">Reference proteome</keyword>
<organism evidence="2 3">
    <name type="scientific">Pseudidiomarina planktonica</name>
    <dbReference type="NCBI Taxonomy" id="1323738"/>
    <lineage>
        <taxon>Bacteria</taxon>
        <taxon>Pseudomonadati</taxon>
        <taxon>Pseudomonadota</taxon>
        <taxon>Gammaproteobacteria</taxon>
        <taxon>Alteromonadales</taxon>
        <taxon>Idiomarinaceae</taxon>
        <taxon>Pseudidiomarina</taxon>
    </lineage>
</organism>
<evidence type="ECO:0000256" key="1">
    <source>
        <dbReference type="SAM" id="SignalP"/>
    </source>
</evidence>
<protein>
    <submittedName>
        <fullName evidence="2">Cyanophycinase</fullName>
    </submittedName>
</protein>
<feature type="signal peptide" evidence="1">
    <location>
        <begin position="1"/>
        <end position="40"/>
    </location>
</feature>
<sequence>MLSNVRRLGSSAGKQSKFLVNALFAGLCLGGSFYSATALAQPEQEPSQQGPDYQLMLIGGGLKICSSMDSMNCNLADWFERDEMRMDRYINLGGRYREAALDDRVWPALRRPMRDRVKGALDTVYERLNEEIIPERVFVEEFTRRATRHLYSELSDSEWNRIIDHLEMPVPEGKTEQANISDNLNKASREIVKRFVSLAASVDGKEKPEVLVVTAGARDPLHEADLYLSLFENAGANPTWLPIDAAVAAARRDNACDKLDSYRPKALGSWDRARVHSQRHKTQVEFCKNENAGQEMLAKADAVFIAGSNQNLVRNAFLTQANRPTALLQSIYEGLQAKTLVVGATEGGTAAMTARPMVTNGTSRSAMIDGANSAEPPPFNCHRDKTCPQNLDQNSLTYHPLGGLSLFPYATLDTEFSEQGRHARMLRLAATTSIPMAVGVDENTALLVNVLNNNFRVFGERGVFFGIGAQQTDAAVASAFHYLLDGSHGTISDSDISNVQLSDSVGLITAEPTRKFMEARGSIDALRLLCSERTQMRLVEDAFTMVVQVDDSSTTKKTGGECQILNGRMGIMYDAPEQF</sequence>
<evidence type="ECO:0000313" key="3">
    <source>
        <dbReference type="Proteomes" id="UP000194450"/>
    </source>
</evidence>
<reference evidence="3" key="1">
    <citation type="submission" date="2017-04" db="EMBL/GenBank/DDBJ databases">
        <authorList>
            <person name="Varghese N."/>
            <person name="Submissions S."/>
        </authorList>
    </citation>
    <scope>NUCLEOTIDE SEQUENCE [LARGE SCALE GENOMIC DNA]</scope>
</reference>
<dbReference type="OrthoDB" id="9799980at2"/>
<name>A0A1Y6FW60_9GAMM</name>
<dbReference type="Proteomes" id="UP000194450">
    <property type="component" value="Unassembled WGS sequence"/>
</dbReference>
<evidence type="ECO:0000313" key="2">
    <source>
        <dbReference type="EMBL" id="SMQ79951.1"/>
    </source>
</evidence>
<dbReference type="AlphaFoldDB" id="A0A1Y6FW60"/>
<feature type="chain" id="PRO_5013119795" evidence="1">
    <location>
        <begin position="41"/>
        <end position="579"/>
    </location>
</feature>
<dbReference type="EMBL" id="FXWH01000002">
    <property type="protein sequence ID" value="SMQ79951.1"/>
    <property type="molecule type" value="Genomic_DNA"/>
</dbReference>
<dbReference type="PANTHER" id="PTHR36175">
    <property type="entry name" value="CYANOPHYCINASE"/>
    <property type="match status" value="1"/>
</dbReference>
<accession>A0A1Y6FW60</accession>
<dbReference type="InterPro" id="IPR029062">
    <property type="entry name" value="Class_I_gatase-like"/>
</dbReference>
<proteinExistence type="predicted"/>
<keyword evidence="1" id="KW-0732">Signal</keyword>
<gene>
    <name evidence="2" type="ORF">SAMN06297229_1871</name>
</gene>
<dbReference type="PANTHER" id="PTHR36175:SF1">
    <property type="entry name" value="CYANOPHYCINASE"/>
    <property type="match status" value="1"/>
</dbReference>
<dbReference type="RefSeq" id="WP_086435008.1">
    <property type="nucleotide sequence ID" value="NZ_FXWH01000002.1"/>
</dbReference>